<dbReference type="InterPro" id="IPR040570">
    <property type="entry name" value="LAL_C2"/>
</dbReference>
<reference evidence="6 7" key="1">
    <citation type="submission" date="2024-10" db="EMBL/GenBank/DDBJ databases">
        <title>The Natural Products Discovery Center: Release of the First 8490 Sequenced Strains for Exploring Actinobacteria Biosynthetic Diversity.</title>
        <authorList>
            <person name="Kalkreuter E."/>
            <person name="Kautsar S.A."/>
            <person name="Yang D."/>
            <person name="Bader C.D."/>
            <person name="Teijaro C.N."/>
            <person name="Fluegel L."/>
            <person name="Davis C.M."/>
            <person name="Simpson J.R."/>
            <person name="Lauterbach L."/>
            <person name="Steele A.D."/>
            <person name="Gui C."/>
            <person name="Meng S."/>
            <person name="Li G."/>
            <person name="Viehrig K."/>
            <person name="Ye F."/>
            <person name="Su P."/>
            <person name="Kiefer A.F."/>
            <person name="Nichols A."/>
            <person name="Cepeda A.J."/>
            <person name="Yan W."/>
            <person name="Fan B."/>
            <person name="Jiang Y."/>
            <person name="Adhikari A."/>
            <person name="Zheng C.-J."/>
            <person name="Schuster L."/>
            <person name="Cowan T.M."/>
            <person name="Smanski M.J."/>
            <person name="Chevrette M.G."/>
            <person name="De Carvalho L.P.S."/>
            <person name="Shen B."/>
        </authorList>
    </citation>
    <scope>NUCLEOTIDE SEQUENCE [LARGE SCALE GENOMIC DNA]</scope>
    <source>
        <strain evidence="6 7">NPDC020602</strain>
    </source>
</reference>
<keyword evidence="1" id="KW-0436">Ligase</keyword>
<evidence type="ECO:0000313" key="7">
    <source>
        <dbReference type="Proteomes" id="UP001611339"/>
    </source>
</evidence>
<dbReference type="SUPFAM" id="SSF56059">
    <property type="entry name" value="Glutathione synthetase ATP-binding domain-like"/>
    <property type="match status" value="1"/>
</dbReference>
<evidence type="ECO:0000256" key="2">
    <source>
        <dbReference type="ARBA" id="ARBA00022741"/>
    </source>
</evidence>
<proteinExistence type="predicted"/>
<dbReference type="Gene3D" id="3.30.470.20">
    <property type="entry name" value="ATP-grasp fold, B domain"/>
    <property type="match status" value="1"/>
</dbReference>
<protein>
    <submittedName>
        <fullName evidence="6">ATP-grasp domain-containing protein</fullName>
    </submittedName>
</protein>
<gene>
    <name evidence="6" type="ORF">ACH407_35070</name>
</gene>
<dbReference type="PANTHER" id="PTHR43585:SF2">
    <property type="entry name" value="ATP-GRASP ENZYME FSQD"/>
    <property type="match status" value="1"/>
</dbReference>
<dbReference type="PANTHER" id="PTHR43585">
    <property type="entry name" value="FUMIPYRROLE BIOSYNTHESIS PROTEIN C"/>
    <property type="match status" value="1"/>
</dbReference>
<feature type="domain" description="ATP-grasp" evidence="5">
    <location>
        <begin position="105"/>
        <end position="296"/>
    </location>
</feature>
<dbReference type="Pfam" id="PF18603">
    <property type="entry name" value="LAL_C2"/>
    <property type="match status" value="1"/>
</dbReference>
<keyword evidence="3 4" id="KW-0067">ATP-binding</keyword>
<comment type="caution">
    <text evidence="6">The sequence shown here is derived from an EMBL/GenBank/DDBJ whole genome shotgun (WGS) entry which is preliminary data.</text>
</comment>
<keyword evidence="2 4" id="KW-0547">Nucleotide-binding</keyword>
<evidence type="ECO:0000259" key="5">
    <source>
        <dbReference type="PROSITE" id="PS50975"/>
    </source>
</evidence>
<organism evidence="6 7">
    <name type="scientific">Streptomyces litmocidini</name>
    <dbReference type="NCBI Taxonomy" id="67318"/>
    <lineage>
        <taxon>Bacteria</taxon>
        <taxon>Bacillati</taxon>
        <taxon>Actinomycetota</taxon>
        <taxon>Actinomycetes</taxon>
        <taxon>Kitasatosporales</taxon>
        <taxon>Streptomycetaceae</taxon>
        <taxon>Streptomyces</taxon>
    </lineage>
</organism>
<dbReference type="RefSeq" id="WP_123456104.1">
    <property type="nucleotide sequence ID" value="NZ_JBIRUI010000026.1"/>
</dbReference>
<evidence type="ECO:0000313" key="6">
    <source>
        <dbReference type="EMBL" id="MFI1718771.1"/>
    </source>
</evidence>
<dbReference type="InterPro" id="IPR041472">
    <property type="entry name" value="BL00235/CARNS1_N"/>
</dbReference>
<accession>A0ABW7UH57</accession>
<dbReference type="InterPro" id="IPR052032">
    <property type="entry name" value="ATP-dep_AA_Ligase"/>
</dbReference>
<dbReference type="Pfam" id="PF18130">
    <property type="entry name" value="ATPgrasp_N"/>
    <property type="match status" value="1"/>
</dbReference>
<dbReference type="Proteomes" id="UP001611339">
    <property type="component" value="Unassembled WGS sequence"/>
</dbReference>
<dbReference type="InterPro" id="IPR011761">
    <property type="entry name" value="ATP-grasp"/>
</dbReference>
<dbReference type="Gene3D" id="3.40.50.20">
    <property type="match status" value="1"/>
</dbReference>
<evidence type="ECO:0000256" key="4">
    <source>
        <dbReference type="PROSITE-ProRule" id="PRU00409"/>
    </source>
</evidence>
<name>A0ABW7UH57_9ACTN</name>
<dbReference type="EMBL" id="JBIRUI010000026">
    <property type="protein sequence ID" value="MFI1718771.1"/>
    <property type="molecule type" value="Genomic_DNA"/>
</dbReference>
<evidence type="ECO:0000256" key="3">
    <source>
        <dbReference type="ARBA" id="ARBA00022840"/>
    </source>
</evidence>
<dbReference type="SMART" id="SM01209">
    <property type="entry name" value="GARS_A"/>
    <property type="match status" value="1"/>
</dbReference>
<sequence>MHLLLVGAWPELANCLMGLPARVTLMQTPGTPHSPWPERQTTVDYTDTAEALRRAAELHATDPFDAVAGFRELSLPAVAVIAEGLGIPCVPGPTTSLGQDKAAVRDLLAAGGCRTVRHRVCAAPEELAEFVREVGLPVVVKPASGAGSAGVHALKEPGDLEAAWAHTAAADQGALLAEEMISGREFSVEVRSVAGAHEVVAVTEKHTTGAPHFVETGHVVPARLTAAERTAVADEAVLALKSVGHLDGPSHVEIMLTAEGPAVIEINRRLGGDRIWELVQLATGRDMMRESLLDATGAASEPAPHAARAAAIRFVQAPRETTAPEVPTDLDPGAETPGLVRLRLSLPAPGTPVRPMRSSHDRLGYLICVADTPDAADAAADRALARTLERLFPE</sequence>
<dbReference type="PROSITE" id="PS50975">
    <property type="entry name" value="ATP_GRASP"/>
    <property type="match status" value="1"/>
</dbReference>
<keyword evidence="7" id="KW-1185">Reference proteome</keyword>
<evidence type="ECO:0000256" key="1">
    <source>
        <dbReference type="ARBA" id="ARBA00022598"/>
    </source>
</evidence>
<dbReference type="Pfam" id="PF13535">
    <property type="entry name" value="ATP-grasp_4"/>
    <property type="match status" value="1"/>
</dbReference>